<organism evidence="2 3">
    <name type="scientific">Paracoccus homiensis</name>
    <dbReference type="NCBI Taxonomy" id="364199"/>
    <lineage>
        <taxon>Bacteria</taxon>
        <taxon>Pseudomonadati</taxon>
        <taxon>Pseudomonadota</taxon>
        <taxon>Alphaproteobacteria</taxon>
        <taxon>Rhodobacterales</taxon>
        <taxon>Paracoccaceae</taxon>
        <taxon>Paracoccus</taxon>
    </lineage>
</organism>
<feature type="region of interest" description="Disordered" evidence="1">
    <location>
        <begin position="1"/>
        <end position="34"/>
    </location>
</feature>
<protein>
    <submittedName>
        <fullName evidence="2">Uncharacterized protein</fullName>
    </submittedName>
</protein>
<gene>
    <name evidence="2" type="ORF">SAMN04489858_10198</name>
</gene>
<accession>A0A1H9YBV8</accession>
<keyword evidence="3" id="KW-1185">Reference proteome</keyword>
<evidence type="ECO:0000256" key="1">
    <source>
        <dbReference type="SAM" id="MobiDB-lite"/>
    </source>
</evidence>
<dbReference type="Proteomes" id="UP000199180">
    <property type="component" value="Unassembled WGS sequence"/>
</dbReference>
<name>A0A1H9YBV8_9RHOB</name>
<evidence type="ECO:0000313" key="2">
    <source>
        <dbReference type="EMBL" id="SES65989.1"/>
    </source>
</evidence>
<dbReference type="AlphaFoldDB" id="A0A1H9YBV8"/>
<reference evidence="2 3" key="1">
    <citation type="submission" date="2016-10" db="EMBL/GenBank/DDBJ databases">
        <authorList>
            <person name="de Groot N.N."/>
        </authorList>
    </citation>
    <scope>NUCLEOTIDE SEQUENCE [LARGE SCALE GENOMIC DNA]</scope>
    <source>
        <strain evidence="2 3">DSM 17862</strain>
    </source>
</reference>
<evidence type="ECO:0000313" key="3">
    <source>
        <dbReference type="Proteomes" id="UP000199180"/>
    </source>
</evidence>
<dbReference type="EMBL" id="FOHO01000001">
    <property type="protein sequence ID" value="SES65989.1"/>
    <property type="molecule type" value="Genomic_DNA"/>
</dbReference>
<sequence>MSKERPEASEGLVDLADPGDLDLTSLPQDEGDLE</sequence>
<proteinExistence type="predicted"/>